<keyword evidence="3" id="KW-1133">Transmembrane helix</keyword>
<evidence type="ECO:0000256" key="1">
    <source>
        <dbReference type="PROSITE-ProRule" id="PRU00339"/>
    </source>
</evidence>
<dbReference type="Gene3D" id="1.25.40.10">
    <property type="entry name" value="Tetratricopeptide repeat domain"/>
    <property type="match status" value="2"/>
</dbReference>
<keyword evidence="1" id="KW-0802">TPR repeat</keyword>
<dbReference type="SUPFAM" id="SSF46894">
    <property type="entry name" value="C-terminal effector domain of the bipartite response regulators"/>
    <property type="match status" value="1"/>
</dbReference>
<name>A0ABT3HNE8_9FLAO</name>
<sequence>MKKILTFIIIWVSSFLLSQTSRKEIDDEYRIVIQKLRNEGKYEEIIKHCDRLIISSQKIGYLDGEIEGYAKKGDYYIGLGKFKESLANLKIAEKLSAKSNNYRLKALIAIAIGRNYNEQYISQDLAIKKFRQGEVFAAKINNKKERDAYSVYAYDQLIPTYFNSKKNDSALYYIRKSLHYDGDHFPYLYNELAHYHIEHTKNSDSALYYLKKSEQHQMTAFNRSIYLLEYGNYFRMLKDYDNASKKYRESLEVSKNSQDVQGILDALQALKDIYHQSGDKQEEIRYSRQYIQISDSLKNASQESTKEIVSYTVNSKEEQLKKEKTKNNTIIITLIVLGCVTTISGLLVFYNLRKKNRILSQKKKEILENKEQEINKLKTIVNEAFEEVIILAKSNSPQFFTRFREVYPEVVAKLLEINPKLSISELTLSAYIFLGFTTKDIMSITFTSINTVKSRKYHLRKKLYISAEESTEMWFKNIGNK</sequence>
<keyword evidence="3" id="KW-0472">Membrane</keyword>
<dbReference type="InterPro" id="IPR016032">
    <property type="entry name" value="Sig_transdc_resp-reg_C-effctor"/>
</dbReference>
<accession>A0ABT3HNE8</accession>
<dbReference type="SUPFAM" id="SSF48452">
    <property type="entry name" value="TPR-like"/>
    <property type="match status" value="2"/>
</dbReference>
<feature type="transmembrane region" description="Helical" evidence="3">
    <location>
        <begin position="330"/>
        <end position="352"/>
    </location>
</feature>
<keyword evidence="3" id="KW-0812">Transmembrane</keyword>
<proteinExistence type="predicted"/>
<reference evidence="4" key="1">
    <citation type="submission" date="2022-10" db="EMBL/GenBank/DDBJ databases">
        <title>Chryseobacterium babae sp. nov. isolated from the gut of the beetle Oryctes rhinoceros, and Chryseobacterium kimseyorum sp. nov., isolated from a stick insect rearing cage.</title>
        <authorList>
            <person name="Shelomi M."/>
            <person name="Han C.-J."/>
            <person name="Chen W.-M."/>
            <person name="Chen H.-K."/>
            <person name="Liaw S.-J."/>
            <person name="Muhle E."/>
            <person name="Clermont D."/>
        </authorList>
    </citation>
    <scope>NUCLEOTIDE SEQUENCE</scope>
    <source>
        <strain evidence="4">WLa1L2M3</strain>
    </source>
</reference>
<dbReference type="SMART" id="SM00028">
    <property type="entry name" value="TPR"/>
    <property type="match status" value="3"/>
</dbReference>
<keyword evidence="2" id="KW-0175">Coiled coil</keyword>
<dbReference type="PROSITE" id="PS50005">
    <property type="entry name" value="TPR"/>
    <property type="match status" value="1"/>
</dbReference>
<organism evidence="4 5">
    <name type="scientific">Chryseobacterium oryctis</name>
    <dbReference type="NCBI Taxonomy" id="2952618"/>
    <lineage>
        <taxon>Bacteria</taxon>
        <taxon>Pseudomonadati</taxon>
        <taxon>Bacteroidota</taxon>
        <taxon>Flavobacteriia</taxon>
        <taxon>Flavobacteriales</taxon>
        <taxon>Weeksellaceae</taxon>
        <taxon>Chryseobacterium group</taxon>
        <taxon>Chryseobacterium</taxon>
    </lineage>
</organism>
<evidence type="ECO:0000313" key="4">
    <source>
        <dbReference type="EMBL" id="MCW3161321.1"/>
    </source>
</evidence>
<protein>
    <recommendedName>
        <fullName evidence="6">HTH luxR-type domain-containing protein</fullName>
    </recommendedName>
</protein>
<dbReference type="InterPro" id="IPR011990">
    <property type="entry name" value="TPR-like_helical_dom_sf"/>
</dbReference>
<keyword evidence="5" id="KW-1185">Reference proteome</keyword>
<evidence type="ECO:0000256" key="2">
    <source>
        <dbReference type="SAM" id="Coils"/>
    </source>
</evidence>
<comment type="caution">
    <text evidence="4">The sequence shown here is derived from an EMBL/GenBank/DDBJ whole genome shotgun (WGS) entry which is preliminary data.</text>
</comment>
<dbReference type="Proteomes" id="UP001163719">
    <property type="component" value="Unassembled WGS sequence"/>
</dbReference>
<dbReference type="RefSeq" id="WP_264743266.1">
    <property type="nucleotide sequence ID" value="NZ_JAPDHV010000003.1"/>
</dbReference>
<evidence type="ECO:0000256" key="3">
    <source>
        <dbReference type="SAM" id="Phobius"/>
    </source>
</evidence>
<dbReference type="InterPro" id="IPR019734">
    <property type="entry name" value="TPR_rpt"/>
</dbReference>
<dbReference type="EMBL" id="JAPDHV010000003">
    <property type="protein sequence ID" value="MCW3161321.1"/>
    <property type="molecule type" value="Genomic_DNA"/>
</dbReference>
<feature type="repeat" description="TPR" evidence="1">
    <location>
        <begin position="224"/>
        <end position="257"/>
    </location>
</feature>
<feature type="coiled-coil region" evidence="2">
    <location>
        <begin position="360"/>
        <end position="387"/>
    </location>
</feature>
<gene>
    <name evidence="4" type="ORF">OH806_08585</name>
</gene>
<evidence type="ECO:0008006" key="6">
    <source>
        <dbReference type="Google" id="ProtNLM"/>
    </source>
</evidence>
<evidence type="ECO:0000313" key="5">
    <source>
        <dbReference type="Proteomes" id="UP001163719"/>
    </source>
</evidence>